<dbReference type="Pfam" id="PF16040">
    <property type="entry name" value="APD1-4_N"/>
    <property type="match status" value="1"/>
</dbReference>
<evidence type="ECO:0000256" key="1">
    <source>
        <dbReference type="ARBA" id="ARBA00022723"/>
    </source>
</evidence>
<dbReference type="PANTHER" id="PTHR46858:SF6">
    <property type="entry name" value="LIGASE, PUTATIVE-RELATED"/>
    <property type="match status" value="1"/>
</dbReference>
<keyword evidence="2 4" id="KW-0863">Zinc-finger</keyword>
<sequence length="433" mass="49044">MVARHLSSTKQSSETTTLYMLLTFQRPNFQTHVSFPLLHLDIQNPTESTMPRCMRIHAFIPFLAWICGIAAALIIRYGYYADRRIVIGPSTSRLIEINSVLVKAIEVKGDPKQGLLLHGFKNMPDLTSETHLTVSNQLYLDGYGRKGFFMWFNKGSKLQMYWNVEGGNRRYQDMLVLLIKGEQNADASQRFYRVSARLVGLSDNGGKRAEYTVPDDDNYYFAVVNLSPRNMITTLKVNATSKTYNTSKAISICSTIDGPCRLDFSFPSTRYFVLTTADANNESTAVWNIEILFIARLIAYLMITAFVGVVIYLITKNFGAWDHVPDTTEWQGSAVTERETDPILPRKEIPCIYGTTEDTPESSICCSGEDLYDGKICVICFEGKRDCFFIPCGHSVTCFSCGQRIMEDDNKVCPICRRLIHKLRRLFGSVNEL</sequence>
<keyword evidence="5" id="KW-0812">Transmembrane</keyword>
<evidence type="ECO:0000256" key="2">
    <source>
        <dbReference type="ARBA" id="ARBA00022771"/>
    </source>
</evidence>
<proteinExistence type="predicted"/>
<evidence type="ECO:0000256" key="3">
    <source>
        <dbReference type="ARBA" id="ARBA00022833"/>
    </source>
</evidence>
<dbReference type="GO" id="GO:0016567">
    <property type="term" value="P:protein ubiquitination"/>
    <property type="evidence" value="ECO:0007669"/>
    <property type="project" value="TreeGrafter"/>
</dbReference>
<dbReference type="InterPro" id="IPR032010">
    <property type="entry name" value="APD1-4_M"/>
</dbReference>
<accession>A0A833V3J0</accession>
<keyword evidence="5" id="KW-1133">Transmembrane helix</keyword>
<evidence type="ECO:0000256" key="5">
    <source>
        <dbReference type="SAM" id="Phobius"/>
    </source>
</evidence>
<dbReference type="Gene3D" id="3.30.40.10">
    <property type="entry name" value="Zinc/RING finger domain, C3HC4 (zinc finger)"/>
    <property type="match status" value="1"/>
</dbReference>
<dbReference type="InterPro" id="IPR013083">
    <property type="entry name" value="Znf_RING/FYVE/PHD"/>
</dbReference>
<keyword evidence="8" id="KW-1185">Reference proteome</keyword>
<gene>
    <name evidence="7" type="ORF">FCM35_KLT11493</name>
</gene>
<evidence type="ECO:0000313" key="8">
    <source>
        <dbReference type="Proteomes" id="UP000623129"/>
    </source>
</evidence>
<keyword evidence="1" id="KW-0479">Metal-binding</keyword>
<dbReference type="Pfam" id="PF16041">
    <property type="entry name" value="APD1-4_M"/>
    <property type="match status" value="1"/>
</dbReference>
<dbReference type="PROSITE" id="PS50089">
    <property type="entry name" value="ZF_RING_2"/>
    <property type="match status" value="1"/>
</dbReference>
<dbReference type="PANTHER" id="PTHR46858">
    <property type="entry name" value="OS05G0521000 PROTEIN"/>
    <property type="match status" value="1"/>
</dbReference>
<dbReference type="Proteomes" id="UP000623129">
    <property type="component" value="Unassembled WGS sequence"/>
</dbReference>
<evidence type="ECO:0000259" key="6">
    <source>
        <dbReference type="PROSITE" id="PS50089"/>
    </source>
</evidence>
<keyword evidence="5" id="KW-0472">Membrane</keyword>
<evidence type="ECO:0000313" key="7">
    <source>
        <dbReference type="EMBL" id="KAF3324026.1"/>
    </source>
</evidence>
<comment type="caution">
    <text evidence="7">The sequence shown here is derived from an EMBL/GenBank/DDBJ whole genome shotgun (WGS) entry which is preliminary data.</text>
</comment>
<evidence type="ECO:0000256" key="4">
    <source>
        <dbReference type="PROSITE-ProRule" id="PRU00175"/>
    </source>
</evidence>
<dbReference type="InterPro" id="IPR001841">
    <property type="entry name" value="Znf_RING"/>
</dbReference>
<name>A0A833V3J0_9POAL</name>
<feature type="transmembrane region" description="Helical" evidence="5">
    <location>
        <begin position="291"/>
        <end position="314"/>
    </location>
</feature>
<keyword evidence="3" id="KW-0862">Zinc</keyword>
<dbReference type="Pfam" id="PF13920">
    <property type="entry name" value="zf-C3HC4_3"/>
    <property type="match status" value="1"/>
</dbReference>
<dbReference type="OrthoDB" id="3045089at2759"/>
<reference evidence="7" key="1">
    <citation type="submission" date="2020-01" db="EMBL/GenBank/DDBJ databases">
        <title>Genome sequence of Kobresia littledalei, the first chromosome-level genome in the family Cyperaceae.</title>
        <authorList>
            <person name="Qu G."/>
        </authorList>
    </citation>
    <scope>NUCLEOTIDE SEQUENCE</scope>
    <source>
        <strain evidence="7">C.B.Clarke</strain>
        <tissue evidence="7">Leaf</tissue>
    </source>
</reference>
<dbReference type="GO" id="GO:0061630">
    <property type="term" value="F:ubiquitin protein ligase activity"/>
    <property type="evidence" value="ECO:0007669"/>
    <property type="project" value="TreeGrafter"/>
</dbReference>
<feature type="transmembrane region" description="Helical" evidence="5">
    <location>
        <begin position="58"/>
        <end position="79"/>
    </location>
</feature>
<organism evidence="7 8">
    <name type="scientific">Carex littledalei</name>
    <dbReference type="NCBI Taxonomy" id="544730"/>
    <lineage>
        <taxon>Eukaryota</taxon>
        <taxon>Viridiplantae</taxon>
        <taxon>Streptophyta</taxon>
        <taxon>Embryophyta</taxon>
        <taxon>Tracheophyta</taxon>
        <taxon>Spermatophyta</taxon>
        <taxon>Magnoliopsida</taxon>
        <taxon>Liliopsida</taxon>
        <taxon>Poales</taxon>
        <taxon>Cyperaceae</taxon>
        <taxon>Cyperoideae</taxon>
        <taxon>Cariceae</taxon>
        <taxon>Carex</taxon>
        <taxon>Carex subgen. Euthyceras</taxon>
    </lineage>
</organism>
<dbReference type="SUPFAM" id="SSF57850">
    <property type="entry name" value="RING/U-box"/>
    <property type="match status" value="1"/>
</dbReference>
<dbReference type="AlphaFoldDB" id="A0A833V3J0"/>
<dbReference type="SMART" id="SM00184">
    <property type="entry name" value="RING"/>
    <property type="match status" value="1"/>
</dbReference>
<dbReference type="EMBL" id="SWLB01000022">
    <property type="protein sequence ID" value="KAF3324026.1"/>
    <property type="molecule type" value="Genomic_DNA"/>
</dbReference>
<feature type="domain" description="RING-type" evidence="6">
    <location>
        <begin position="377"/>
        <end position="417"/>
    </location>
</feature>
<dbReference type="InterPro" id="IPR032008">
    <property type="entry name" value="APD1-4_N"/>
</dbReference>
<protein>
    <submittedName>
        <fullName evidence="7">E3 ubiquitin-protein ligase RNF34</fullName>
    </submittedName>
</protein>
<dbReference type="GO" id="GO:0008270">
    <property type="term" value="F:zinc ion binding"/>
    <property type="evidence" value="ECO:0007669"/>
    <property type="project" value="UniProtKB-KW"/>
</dbReference>